<dbReference type="NCBIfam" id="TIGR03954">
    <property type="entry name" value="integ_memb_HG"/>
    <property type="match status" value="1"/>
</dbReference>
<keyword evidence="5 6" id="KW-0472">Membrane</keyword>
<comment type="caution">
    <text evidence="8">The sequence shown here is derived from an EMBL/GenBank/DDBJ whole genome shotgun (WGS) entry which is preliminary data.</text>
</comment>
<feature type="transmembrane region" description="Helical" evidence="6">
    <location>
        <begin position="74"/>
        <end position="97"/>
    </location>
</feature>
<gene>
    <name evidence="8" type="ORF">FZO89_16335</name>
</gene>
<keyword evidence="9" id="KW-1185">Reference proteome</keyword>
<evidence type="ECO:0000313" key="8">
    <source>
        <dbReference type="EMBL" id="TYT23789.1"/>
    </source>
</evidence>
<dbReference type="PANTHER" id="PTHR40077">
    <property type="entry name" value="MEMBRANE PROTEIN-RELATED"/>
    <property type="match status" value="1"/>
</dbReference>
<proteinExistence type="predicted"/>
<dbReference type="GO" id="GO:0005886">
    <property type="term" value="C:plasma membrane"/>
    <property type="evidence" value="ECO:0007669"/>
    <property type="project" value="UniProtKB-SubCell"/>
</dbReference>
<dbReference type="PANTHER" id="PTHR40077:SF1">
    <property type="entry name" value="MEMBRANE PROTEIN"/>
    <property type="match status" value="1"/>
</dbReference>
<feature type="transmembrane region" description="Helical" evidence="6">
    <location>
        <begin position="13"/>
        <end position="34"/>
    </location>
</feature>
<dbReference type="EMBL" id="VTFT01000002">
    <property type="protein sequence ID" value="TYT23789.1"/>
    <property type="molecule type" value="Genomic_DNA"/>
</dbReference>
<keyword evidence="3 6" id="KW-0812">Transmembrane</keyword>
<keyword evidence="4 6" id="KW-1133">Transmembrane helix</keyword>
<evidence type="ECO:0000259" key="7">
    <source>
        <dbReference type="Pfam" id="PF12823"/>
    </source>
</evidence>
<evidence type="ECO:0000256" key="2">
    <source>
        <dbReference type="ARBA" id="ARBA00022475"/>
    </source>
</evidence>
<comment type="subcellular location">
    <subcellularLocation>
        <location evidence="1">Cell membrane</location>
        <topology evidence="1">Multi-pass membrane protein</topology>
    </subcellularLocation>
</comment>
<evidence type="ECO:0000256" key="1">
    <source>
        <dbReference type="ARBA" id="ARBA00004651"/>
    </source>
</evidence>
<sequence>MKPIHALSPAGKAFAAVALIEAATWAGLLLGMFLKYVTATTDLGVWLFGRLHGAAFMLYVGVSVVAGLRLRWPLWALLVALAAAVPPLATLPVEYWFRRRGLLSDS</sequence>
<evidence type="ECO:0000256" key="6">
    <source>
        <dbReference type="SAM" id="Phobius"/>
    </source>
</evidence>
<dbReference type="InterPro" id="IPR023845">
    <property type="entry name" value="DUF3817_TM"/>
</dbReference>
<protein>
    <submittedName>
        <fullName evidence="8">DUF3817 domain-containing protein</fullName>
    </submittedName>
</protein>
<evidence type="ECO:0000256" key="5">
    <source>
        <dbReference type="ARBA" id="ARBA00023136"/>
    </source>
</evidence>
<dbReference type="AlphaFoldDB" id="A0A5D4XH37"/>
<dbReference type="Proteomes" id="UP000324973">
    <property type="component" value="Unassembled WGS sequence"/>
</dbReference>
<feature type="domain" description="DUF3817" evidence="7">
    <location>
        <begin position="12"/>
        <end position="99"/>
    </location>
</feature>
<accession>A0A5D4XH37</accession>
<name>A0A5D4XH37_9GAMM</name>
<dbReference type="OrthoDB" id="5999047at2"/>
<keyword evidence="2" id="KW-1003">Cell membrane</keyword>
<organism evidence="8 9">
    <name type="scientific">Luteimonas viscosa</name>
    <dbReference type="NCBI Taxonomy" id="1132694"/>
    <lineage>
        <taxon>Bacteria</taxon>
        <taxon>Pseudomonadati</taxon>
        <taxon>Pseudomonadota</taxon>
        <taxon>Gammaproteobacteria</taxon>
        <taxon>Lysobacterales</taxon>
        <taxon>Lysobacteraceae</taxon>
        <taxon>Luteimonas</taxon>
    </lineage>
</organism>
<reference evidence="8 9" key="1">
    <citation type="submission" date="2019-08" db="EMBL/GenBank/DDBJ databases">
        <title>Luteimonas viscosus sp. nov., isolated from soil of a sunflower field.</title>
        <authorList>
            <person name="Jianli Z."/>
            <person name="Ying Z."/>
        </authorList>
    </citation>
    <scope>NUCLEOTIDE SEQUENCE [LARGE SCALE GENOMIC DNA]</scope>
    <source>
        <strain evidence="8 9">XBU10</strain>
    </source>
</reference>
<evidence type="ECO:0000256" key="4">
    <source>
        <dbReference type="ARBA" id="ARBA00022989"/>
    </source>
</evidence>
<evidence type="ECO:0000256" key="3">
    <source>
        <dbReference type="ARBA" id="ARBA00022692"/>
    </source>
</evidence>
<dbReference type="RefSeq" id="WP_149104488.1">
    <property type="nucleotide sequence ID" value="NZ_VTFT01000002.1"/>
</dbReference>
<feature type="transmembrane region" description="Helical" evidence="6">
    <location>
        <begin position="46"/>
        <end position="68"/>
    </location>
</feature>
<evidence type="ECO:0000313" key="9">
    <source>
        <dbReference type="Proteomes" id="UP000324973"/>
    </source>
</evidence>
<dbReference type="Pfam" id="PF12823">
    <property type="entry name" value="DUF3817"/>
    <property type="match status" value="1"/>
</dbReference>